<comment type="subcellular location">
    <subcellularLocation>
        <location evidence="1 15">Membrane</location>
        <topology evidence="1 15">Multi-pass membrane protein</topology>
    </subcellularLocation>
</comment>
<reference evidence="19 20" key="2">
    <citation type="submission" date="2018-11" db="EMBL/GenBank/DDBJ databases">
        <authorList>
            <consortium name="Pathogen Informatics"/>
        </authorList>
    </citation>
    <scope>NUCLEOTIDE SEQUENCE [LARGE SCALE GENOMIC DNA]</scope>
    <source>
        <strain evidence="19 20">Egypt</strain>
    </source>
</reference>
<evidence type="ECO:0000256" key="6">
    <source>
        <dbReference type="ARBA" id="ARBA00022723"/>
    </source>
</evidence>
<evidence type="ECO:0000256" key="5">
    <source>
        <dbReference type="ARBA" id="ARBA00022692"/>
    </source>
</evidence>
<dbReference type="FunFam" id="1.10.287.70:FF:000007">
    <property type="entry name" value="Voltage-dependent L-type calcium channel subunit alpha"/>
    <property type="match status" value="1"/>
</dbReference>
<keyword evidence="10 17" id="KW-1133">Transmembrane helix</keyword>
<name>A0A183AEJ5_9TREM</name>
<dbReference type="PRINTS" id="PR01630">
    <property type="entry name" value="LVDCCALPHA1"/>
</dbReference>
<keyword evidence="5 17" id="KW-0812">Transmembrane</keyword>
<accession>A0A183AEJ5</accession>
<keyword evidence="9 15" id="KW-0851">Voltage-gated channel</keyword>
<feature type="compositionally biased region" description="Basic and acidic residues" evidence="16">
    <location>
        <begin position="872"/>
        <end position="885"/>
    </location>
</feature>
<reference evidence="21" key="1">
    <citation type="submission" date="2016-06" db="UniProtKB">
        <authorList>
            <consortium name="WormBaseParasite"/>
        </authorList>
    </citation>
    <scope>IDENTIFICATION</scope>
</reference>
<feature type="transmembrane region" description="Helical" evidence="17">
    <location>
        <begin position="818"/>
        <end position="840"/>
    </location>
</feature>
<feature type="transmembrane region" description="Helical" evidence="17">
    <location>
        <begin position="685"/>
        <end position="704"/>
    </location>
</feature>
<evidence type="ECO:0000256" key="14">
    <source>
        <dbReference type="PIRSR" id="PIRSR602077-1"/>
    </source>
</evidence>
<dbReference type="GO" id="GO:0005891">
    <property type="term" value="C:voltage-gated calcium channel complex"/>
    <property type="evidence" value="ECO:0007669"/>
    <property type="project" value="InterPro"/>
</dbReference>
<keyword evidence="8 14" id="KW-0106">Calcium</keyword>
<evidence type="ECO:0000256" key="2">
    <source>
        <dbReference type="ARBA" id="ARBA00022448"/>
    </source>
</evidence>
<dbReference type="EMBL" id="UZAN01042232">
    <property type="protein sequence ID" value="VDP75378.1"/>
    <property type="molecule type" value="Genomic_DNA"/>
</dbReference>
<proteinExistence type="inferred from homology"/>
<feature type="binding site" evidence="14">
    <location>
        <position position="448"/>
    </location>
    <ligand>
        <name>Ca(2+)</name>
        <dbReference type="ChEBI" id="CHEBI:29108"/>
    </ligand>
</feature>
<feature type="domain" description="Ion transport" evidence="18">
    <location>
        <begin position="190"/>
        <end position="500"/>
    </location>
</feature>
<feature type="transmembrane region" description="Helical" evidence="17">
    <location>
        <begin position="467"/>
        <end position="489"/>
    </location>
</feature>
<evidence type="ECO:0000256" key="15">
    <source>
        <dbReference type="RuleBase" id="RU003808"/>
    </source>
</evidence>
<dbReference type="Gene3D" id="6.10.250.2500">
    <property type="match status" value="1"/>
</dbReference>
<dbReference type="SUPFAM" id="SSF81324">
    <property type="entry name" value="Voltage-gated potassium channels"/>
    <property type="match status" value="2"/>
</dbReference>
<dbReference type="InterPro" id="IPR005821">
    <property type="entry name" value="Ion_trans_dom"/>
</dbReference>
<keyword evidence="20" id="KW-1185">Reference proteome</keyword>
<evidence type="ECO:0000256" key="12">
    <source>
        <dbReference type="ARBA" id="ARBA00023136"/>
    </source>
</evidence>
<feature type="region of interest" description="Disordered" evidence="16">
    <location>
        <begin position="940"/>
        <end position="1023"/>
    </location>
</feature>
<keyword evidence="6 14" id="KW-0479">Metal-binding</keyword>
<feature type="transmembrane region" description="Helical" evidence="17">
    <location>
        <begin position="738"/>
        <end position="762"/>
    </location>
</feature>
<feature type="compositionally biased region" description="Polar residues" evidence="16">
    <location>
        <begin position="1011"/>
        <end position="1023"/>
    </location>
</feature>
<feature type="transmembrane region" description="Helical" evidence="17">
    <location>
        <begin position="324"/>
        <end position="341"/>
    </location>
</feature>
<feature type="binding site" evidence="14">
    <location>
        <position position="800"/>
    </location>
    <ligand>
        <name>Ca(2+)</name>
        <dbReference type="ChEBI" id="CHEBI:29108"/>
    </ligand>
</feature>
<organism evidence="21">
    <name type="scientific">Echinostoma caproni</name>
    <dbReference type="NCBI Taxonomy" id="27848"/>
    <lineage>
        <taxon>Eukaryota</taxon>
        <taxon>Metazoa</taxon>
        <taxon>Spiralia</taxon>
        <taxon>Lophotrochozoa</taxon>
        <taxon>Platyhelminthes</taxon>
        <taxon>Trematoda</taxon>
        <taxon>Digenea</taxon>
        <taxon>Plagiorchiida</taxon>
        <taxon>Echinostomata</taxon>
        <taxon>Echinostomatoidea</taxon>
        <taxon>Echinostomatidae</taxon>
        <taxon>Echinostoma</taxon>
    </lineage>
</organism>
<dbReference type="OrthoDB" id="431720at2759"/>
<dbReference type="Proteomes" id="UP000272942">
    <property type="component" value="Unassembled WGS sequence"/>
</dbReference>
<dbReference type="WBParaSite" id="ECPE_0000539301-mRNA-1">
    <property type="protein sequence ID" value="ECPE_0000539301-mRNA-1"/>
    <property type="gene ID" value="ECPE_0000539301"/>
</dbReference>
<evidence type="ECO:0000256" key="9">
    <source>
        <dbReference type="ARBA" id="ARBA00022882"/>
    </source>
</evidence>
<keyword evidence="7" id="KW-0677">Repeat</keyword>
<evidence type="ECO:0000259" key="18">
    <source>
        <dbReference type="Pfam" id="PF00520"/>
    </source>
</evidence>
<evidence type="ECO:0000256" key="8">
    <source>
        <dbReference type="ARBA" id="ARBA00022837"/>
    </source>
</evidence>
<evidence type="ECO:0000256" key="3">
    <source>
        <dbReference type="ARBA" id="ARBA00022568"/>
    </source>
</evidence>
<comment type="function">
    <text evidence="15">Voltage-sensitive calcium channels (VSCC) mediate the entry of calcium ions into excitable cells and are also involved in a variety of calcium-dependent processes, including muscle contraction, hormone or neurotransmitter release, gene expression, cell motility, cell division and cell death.</text>
</comment>
<evidence type="ECO:0000256" key="16">
    <source>
        <dbReference type="SAM" id="MobiDB-lite"/>
    </source>
</evidence>
<feature type="transmembrane region" description="Helical" evidence="17">
    <location>
        <begin position="619"/>
        <end position="640"/>
    </location>
</feature>
<evidence type="ECO:0000313" key="19">
    <source>
        <dbReference type="EMBL" id="VDP75378.1"/>
    </source>
</evidence>
<keyword evidence="11" id="KW-0406">Ion transport</keyword>
<evidence type="ECO:0000256" key="1">
    <source>
        <dbReference type="ARBA" id="ARBA00004141"/>
    </source>
</evidence>
<protein>
    <recommendedName>
        <fullName evidence="15">Voltage-dependent L-type calcium channel subunit alpha</fullName>
    </recommendedName>
</protein>
<evidence type="ECO:0000256" key="13">
    <source>
        <dbReference type="ARBA" id="ARBA00023303"/>
    </source>
</evidence>
<dbReference type="InterPro" id="IPR002077">
    <property type="entry name" value="VDCCAlpha1"/>
</dbReference>
<keyword evidence="4 15" id="KW-0107">Calcium channel</keyword>
<dbReference type="InterPro" id="IPR005446">
    <property type="entry name" value="VDCC_L_a1su"/>
</dbReference>
<keyword evidence="13" id="KW-0407">Ion channel</keyword>
<dbReference type="GO" id="GO:0046872">
    <property type="term" value="F:metal ion binding"/>
    <property type="evidence" value="ECO:0007669"/>
    <property type="project" value="UniProtKB-KW"/>
</dbReference>
<dbReference type="AlphaFoldDB" id="A0A183AEJ5"/>
<feature type="compositionally biased region" description="Polar residues" evidence="16">
    <location>
        <begin position="888"/>
        <end position="898"/>
    </location>
</feature>
<dbReference type="GO" id="GO:0098703">
    <property type="term" value="P:calcium ion import across plasma membrane"/>
    <property type="evidence" value="ECO:0007669"/>
    <property type="project" value="TreeGrafter"/>
</dbReference>
<evidence type="ECO:0000313" key="21">
    <source>
        <dbReference type="WBParaSite" id="ECPE_0000539301-mRNA-1"/>
    </source>
</evidence>
<evidence type="ECO:0000256" key="7">
    <source>
        <dbReference type="ARBA" id="ARBA00022737"/>
    </source>
</evidence>
<comment type="similarity">
    <text evidence="15">Belongs to the calcium channel alpha-1 subunit (TC 1.A.1.11) family.</text>
</comment>
<dbReference type="Gene3D" id="1.10.287.70">
    <property type="match status" value="2"/>
</dbReference>
<dbReference type="InterPro" id="IPR027359">
    <property type="entry name" value="Volt_channel_dom_sf"/>
</dbReference>
<sequence>MDNGGQLSPTEDYWSDAARSQFLSEPSTNPTPVDLSRHRQSSFGFAIANHTELPNQYHDDGFVSHSGHYNTRGDDGYLHTGADSDGFEVTTMPATTVPPRPSMTGGVAAGGGGGGVTGLSGIAAIAAAAASQQGKPLNLAALTLSAQSAAAKKRTGVRAQSANARPERTLFCLTLRNPLRKLCIGIVEWKPFEYLILLTIMANCCALGAVSPYPDGDSNTLNHILEKIENAFIVIFTVECALKIVAFGFVMHSGAYLRNGWNILDFTIVVLGLLQPLIQEMVEESGVDVKALRAFRVLRPLRLVSGLPSLQVVLNAIMRAMVPLLHIALLVIFVIIIYAIIGLELFSGKLHATCYDIFTGEIEDHPSPCSLSKRGALCPRNMMCHDFKLDMSYAAVASRRAQLDAIAAGNITAPLSPPDRWTGPNYGITNFDNFGLSMLTVFQCVTMEGWTQVLYWVNDSQGMLYPWVYFISMIIIGSFFVMNLVLGVLSGEFSKEREKAKKRGKYQKAREQMQFAEDVQGYLDWISAAEDISDDEDNANKEADKEKKFRWCAACRGSSNVDDEEEEDPSDHGVEDGGLRNQSSQQNQYFFCIPLKGRRSRRWNRRCRRSCRRLVKSQTFYWIVIVLVFLNTGVLTSEHYRQPRWLDDFQDLANIVFVVLFSIEMLIKMYSLGIRCYFDFMFNRFDFFVVICSIIEIVLIRTKVMPPLGVSVLRCARLLRVFKVTRYWSSLRNLVGSLLASLKSIVSLLVLLFLFIVIFALLGMQLFGGRFNFQNVEKPRSNFDSFYQSLITVFQILTSEDWNEAMYNGIRSYSKSSVGIMVCLYYVILFICGNCILFMQFLFAQIIINMFHILLNVFLAIAVDNLADTGSGEEKKDDTEQKTDNETQENTGDATSGLTADALTRRMSRDPATLANGSSLTEKVHHEFNDVTQLLDQLNLDPINEEEEEDKSATEKGKELEAEGKIEPVEGTEEQKEEDGEDTNEVQTKESVGSRRTSEPNGASKIKPIPNASSFFIFSPTNP</sequence>
<dbReference type="PANTHER" id="PTHR45628">
    <property type="entry name" value="VOLTAGE-DEPENDENT CALCIUM CHANNEL TYPE A SUBUNIT ALPHA-1"/>
    <property type="match status" value="1"/>
</dbReference>
<feature type="region of interest" description="Disordered" evidence="16">
    <location>
        <begin position="870"/>
        <end position="902"/>
    </location>
</feature>
<feature type="compositionally biased region" description="Acidic residues" evidence="16">
    <location>
        <begin position="970"/>
        <end position="984"/>
    </location>
</feature>
<dbReference type="GO" id="GO:0008331">
    <property type="term" value="F:high voltage-gated calcium channel activity"/>
    <property type="evidence" value="ECO:0007669"/>
    <property type="project" value="TreeGrafter"/>
</dbReference>
<evidence type="ECO:0000256" key="11">
    <source>
        <dbReference type="ARBA" id="ARBA00023065"/>
    </source>
</evidence>
<evidence type="ECO:0000256" key="10">
    <source>
        <dbReference type="ARBA" id="ARBA00022989"/>
    </source>
</evidence>
<keyword evidence="3 15" id="KW-0109">Calcium transport</keyword>
<feature type="transmembrane region" description="Helical" evidence="17">
    <location>
        <begin position="194"/>
        <end position="211"/>
    </location>
</feature>
<dbReference type="FunFam" id="1.10.287.70:FF:000107">
    <property type="entry name" value="Voltage-dependent L-type calcium channel subunit alpha"/>
    <property type="match status" value="1"/>
</dbReference>
<gene>
    <name evidence="19" type="ORF">ECPE_LOCUS5380</name>
</gene>
<evidence type="ECO:0000256" key="17">
    <source>
        <dbReference type="SAM" id="Phobius"/>
    </source>
</evidence>
<evidence type="ECO:0000313" key="20">
    <source>
        <dbReference type="Proteomes" id="UP000272942"/>
    </source>
</evidence>
<feature type="region of interest" description="Disordered" evidence="16">
    <location>
        <begin position="560"/>
        <end position="581"/>
    </location>
</feature>
<feature type="compositionally biased region" description="Basic and acidic residues" evidence="16">
    <location>
        <begin position="951"/>
        <end position="968"/>
    </location>
</feature>
<evidence type="ECO:0000256" key="4">
    <source>
        <dbReference type="ARBA" id="ARBA00022673"/>
    </source>
</evidence>
<dbReference type="FunFam" id="1.20.120.350:FF:000010">
    <property type="entry name" value="Voltage-dependent L-type calcium channel subunit alpha"/>
    <property type="match status" value="1"/>
</dbReference>
<feature type="domain" description="Ion transport" evidence="18">
    <location>
        <begin position="618"/>
        <end position="848"/>
    </location>
</feature>
<dbReference type="InterPro" id="IPR050599">
    <property type="entry name" value="VDCC_alpha-1_subunit"/>
</dbReference>
<dbReference type="Gene3D" id="1.20.120.350">
    <property type="entry name" value="Voltage-gated potassium channels. Chain C"/>
    <property type="match status" value="2"/>
</dbReference>
<feature type="transmembrane region" description="Helical" evidence="17">
    <location>
        <begin position="652"/>
        <end position="673"/>
    </location>
</feature>
<dbReference type="Pfam" id="PF00520">
    <property type="entry name" value="Ion_trans"/>
    <property type="match status" value="2"/>
</dbReference>
<keyword evidence="12 17" id="KW-0472">Membrane</keyword>
<keyword evidence="2" id="KW-0813">Transport</keyword>
<feature type="transmembrane region" description="Helical" evidence="17">
    <location>
        <begin position="231"/>
        <end position="250"/>
    </location>
</feature>
<dbReference type="PANTHER" id="PTHR45628:SF1">
    <property type="entry name" value="VOLTAGE-DEPENDENT CALCIUM CHANNEL TYPE D SUBUNIT ALPHA-1"/>
    <property type="match status" value="1"/>
</dbReference>
<dbReference type="FunFam" id="1.20.120.350:FF:000001">
    <property type="entry name" value="Voltage-dependent L-type calcium channel subunit alpha"/>
    <property type="match status" value="1"/>
</dbReference>
<dbReference type="PRINTS" id="PR00167">
    <property type="entry name" value="CACHANNEL"/>
</dbReference>